<keyword evidence="3" id="KW-1185">Reference proteome</keyword>
<sequence length="156" mass="17942">MSEFKPFDDQLAGLLSALSPAGRRRLAGEIAKELRKSQQQRIKLQKAPNGSPYKARKRQPLRAKTGRIKRAMFQKLRTSRYMKATGRSDIAVVEFAGKVQRIAQIHQYGLKERSNSHAQEVQYPLRPLLGFNSNQKKIIENILILHINSFNEFARR</sequence>
<reference evidence="2 3" key="1">
    <citation type="submission" date="2023-08" db="EMBL/GenBank/DDBJ databases">
        <authorList>
            <person name="Dale J."/>
        </authorList>
    </citation>
    <scope>NUCLEOTIDE SEQUENCE [LARGE SCALE GENOMIC DNA]</scope>
    <source>
        <strain evidence="2 3">2023EL-00788</strain>
    </source>
</reference>
<organism evidence="2 3">
    <name type="scientific">Enterobacter soli</name>
    <dbReference type="NCBI Taxonomy" id="885040"/>
    <lineage>
        <taxon>Bacteria</taxon>
        <taxon>Pseudomonadati</taxon>
        <taxon>Pseudomonadota</taxon>
        <taxon>Gammaproteobacteria</taxon>
        <taxon>Enterobacterales</taxon>
        <taxon>Enterobacteriaceae</taxon>
        <taxon>Enterobacter</taxon>
    </lineage>
</organism>
<dbReference type="RefSeq" id="WP_306683973.1">
    <property type="nucleotide sequence ID" value="NZ_JAVDKR010000008.1"/>
</dbReference>
<accession>A0AAW8H3W6</accession>
<comment type="caution">
    <text evidence="2">The sequence shown here is derived from an EMBL/GenBank/DDBJ whole genome shotgun (WGS) entry which is preliminary data.</text>
</comment>
<dbReference type="NCBIfam" id="TIGR01635">
    <property type="entry name" value="tail_comp_S"/>
    <property type="match status" value="1"/>
</dbReference>
<dbReference type="AlphaFoldDB" id="A0AAW8H3W6"/>
<dbReference type="InterPro" id="IPR006522">
    <property type="entry name" value="Phage_virion_morphogenesis"/>
</dbReference>
<name>A0AAW8H3W6_9ENTR</name>
<protein>
    <submittedName>
        <fullName evidence="2">Phage virion morphogenesis protein</fullName>
    </submittedName>
</protein>
<evidence type="ECO:0000256" key="1">
    <source>
        <dbReference type="SAM" id="MobiDB-lite"/>
    </source>
</evidence>
<dbReference type="Pfam" id="PF05069">
    <property type="entry name" value="Phage_tail_S"/>
    <property type="match status" value="1"/>
</dbReference>
<proteinExistence type="predicted"/>
<evidence type="ECO:0000313" key="2">
    <source>
        <dbReference type="EMBL" id="MDQ2255455.1"/>
    </source>
</evidence>
<feature type="region of interest" description="Disordered" evidence="1">
    <location>
        <begin position="39"/>
        <end position="61"/>
    </location>
</feature>
<dbReference type="EMBL" id="JAVDKS010000001">
    <property type="protein sequence ID" value="MDQ2255455.1"/>
    <property type="molecule type" value="Genomic_DNA"/>
</dbReference>
<gene>
    <name evidence="2" type="ORF">RBJ67_04785</name>
</gene>
<dbReference type="Proteomes" id="UP001225042">
    <property type="component" value="Unassembled WGS sequence"/>
</dbReference>
<evidence type="ECO:0000313" key="3">
    <source>
        <dbReference type="Proteomes" id="UP001225042"/>
    </source>
</evidence>